<proteinExistence type="predicted"/>
<dbReference type="EMBL" id="JBBNAF010000026">
    <property type="protein sequence ID" value="KAK9082391.1"/>
    <property type="molecule type" value="Genomic_DNA"/>
</dbReference>
<feature type="region of interest" description="Disordered" evidence="1">
    <location>
        <begin position="1"/>
        <end position="79"/>
    </location>
</feature>
<evidence type="ECO:0000256" key="1">
    <source>
        <dbReference type="SAM" id="MobiDB-lite"/>
    </source>
</evidence>
<keyword evidence="3" id="KW-1185">Reference proteome</keyword>
<evidence type="ECO:0000313" key="3">
    <source>
        <dbReference type="Proteomes" id="UP001420932"/>
    </source>
</evidence>
<evidence type="ECO:0000313" key="2">
    <source>
        <dbReference type="EMBL" id="KAK9082391.1"/>
    </source>
</evidence>
<feature type="compositionally biased region" description="Low complexity" evidence="1">
    <location>
        <begin position="33"/>
        <end position="45"/>
    </location>
</feature>
<reference evidence="2 3" key="1">
    <citation type="submission" date="2024-01" db="EMBL/GenBank/DDBJ databases">
        <title>Genome assemblies of Stephania.</title>
        <authorList>
            <person name="Yang L."/>
        </authorList>
    </citation>
    <scope>NUCLEOTIDE SEQUENCE [LARGE SCALE GENOMIC DNA]</scope>
    <source>
        <strain evidence="2">YNDBR</strain>
        <tissue evidence="2">Leaf</tissue>
    </source>
</reference>
<sequence>MNVELHDEGSNVNKRQRNDLVIARSEDEDHASESSSSESSTPPDTTSEHHNMGGSTSGGGSRNEGESEEQVQQCALFPGGSSDGSLMKSFKDHVALAIWNNETSKFLLNKVLTKLWFSYN</sequence>
<dbReference type="AlphaFoldDB" id="A0AAP0DWK3"/>
<organism evidence="2 3">
    <name type="scientific">Stephania yunnanensis</name>
    <dbReference type="NCBI Taxonomy" id="152371"/>
    <lineage>
        <taxon>Eukaryota</taxon>
        <taxon>Viridiplantae</taxon>
        <taxon>Streptophyta</taxon>
        <taxon>Embryophyta</taxon>
        <taxon>Tracheophyta</taxon>
        <taxon>Spermatophyta</taxon>
        <taxon>Magnoliopsida</taxon>
        <taxon>Ranunculales</taxon>
        <taxon>Menispermaceae</taxon>
        <taxon>Menispermoideae</taxon>
        <taxon>Cissampelideae</taxon>
        <taxon>Stephania</taxon>
    </lineage>
</organism>
<dbReference type="Proteomes" id="UP001420932">
    <property type="component" value="Unassembled WGS sequence"/>
</dbReference>
<gene>
    <name evidence="2" type="ORF">Syun_031270</name>
</gene>
<accession>A0AAP0DWK3</accession>
<comment type="caution">
    <text evidence="2">The sequence shown here is derived from an EMBL/GenBank/DDBJ whole genome shotgun (WGS) entry which is preliminary data.</text>
</comment>
<name>A0AAP0DWK3_9MAGN</name>
<protein>
    <submittedName>
        <fullName evidence="2">Uncharacterized protein</fullName>
    </submittedName>
</protein>